<organism evidence="1 2">
    <name type="scientific">Acidianus manzaensis</name>
    <dbReference type="NCBI Taxonomy" id="282676"/>
    <lineage>
        <taxon>Archaea</taxon>
        <taxon>Thermoproteota</taxon>
        <taxon>Thermoprotei</taxon>
        <taxon>Sulfolobales</taxon>
        <taxon>Sulfolobaceae</taxon>
        <taxon>Acidianus</taxon>
    </lineage>
</organism>
<gene>
    <name evidence="1" type="ORF">B6F84_00370</name>
</gene>
<accession>A0A1W6JWI8</accession>
<name>A0A1W6JWI8_9CREN</name>
<sequence length="155" mass="18009">MKVKITYDDGFEEEIEPKKVEIIEGKDDKNIAHYKFTSNGEKIIIIHIYVPTKEKATVFPQQLKEKVKNSVPKTDKNYLNQADSLIRRAESMSNISAFMTPSKPKCFYCGDIAVNEHQGKHVCSSCFTMLMKYNPESKEFQNYLKNKVKDKWMNT</sequence>
<dbReference type="KEGG" id="aman:B6F84_00370"/>
<keyword evidence="2" id="KW-1185">Reference proteome</keyword>
<evidence type="ECO:0000313" key="1">
    <source>
        <dbReference type="EMBL" id="ARM74628.1"/>
    </source>
</evidence>
<dbReference type="RefSeq" id="WP_148690374.1">
    <property type="nucleotide sequence ID" value="NZ_CP020477.1"/>
</dbReference>
<reference evidence="1 2" key="1">
    <citation type="submission" date="2017-03" db="EMBL/GenBank/DDBJ databases">
        <title>Sulfur activation and transportation mechanism of thermophilic Archaea Acidianus manzaensis YN-25.</title>
        <authorList>
            <person name="Ma Y."/>
            <person name="Yang Y."/>
            <person name="Xia J."/>
        </authorList>
    </citation>
    <scope>NUCLEOTIDE SEQUENCE [LARGE SCALE GENOMIC DNA]</scope>
    <source>
        <strain evidence="1 2">YN-25</strain>
    </source>
</reference>
<evidence type="ECO:0000313" key="2">
    <source>
        <dbReference type="Proteomes" id="UP000193404"/>
    </source>
</evidence>
<dbReference type="AlphaFoldDB" id="A0A1W6JWI8"/>
<dbReference type="STRING" id="282676.B6F84_00370"/>
<dbReference type="OrthoDB" id="42969at2157"/>
<dbReference type="EMBL" id="CP020477">
    <property type="protein sequence ID" value="ARM74628.1"/>
    <property type="molecule type" value="Genomic_DNA"/>
</dbReference>
<proteinExistence type="predicted"/>
<dbReference type="GeneID" id="41589325"/>
<dbReference type="Proteomes" id="UP000193404">
    <property type="component" value="Chromosome"/>
</dbReference>
<protein>
    <submittedName>
        <fullName evidence="1">Uncharacterized protein</fullName>
    </submittedName>
</protein>